<dbReference type="Proteomes" id="UP000002484">
    <property type="component" value="Chromosome"/>
</dbReference>
<dbReference type="HOGENOM" id="CLU_123922_5_0_11"/>
<dbReference type="STRING" id="298654.FraEuI1c_2912"/>
<dbReference type="GO" id="GO:0016627">
    <property type="term" value="F:oxidoreductase activity, acting on the CH-CH group of donors"/>
    <property type="evidence" value="ECO:0007669"/>
    <property type="project" value="TreeGrafter"/>
</dbReference>
<gene>
    <name evidence="3" type="ordered locus">FraEuI1c_2912</name>
</gene>
<keyword evidence="1" id="KW-0560">Oxidoreductase</keyword>
<protein>
    <submittedName>
        <fullName evidence="3">Pyridoxamine 5'-phosphate oxidase-related FMN-binding protein</fullName>
    </submittedName>
</protein>
<dbReference type="EMBL" id="CP002299">
    <property type="protein sequence ID" value="ADP80937.1"/>
    <property type="molecule type" value="Genomic_DNA"/>
</dbReference>
<dbReference type="GO" id="GO:0070967">
    <property type="term" value="F:coenzyme F420 binding"/>
    <property type="evidence" value="ECO:0007669"/>
    <property type="project" value="TreeGrafter"/>
</dbReference>
<dbReference type="eggNOG" id="COG3467">
    <property type="taxonomic scope" value="Bacteria"/>
</dbReference>
<dbReference type="PANTHER" id="PTHR35176">
    <property type="entry name" value="HEME OXYGENASE HI_0854-RELATED"/>
    <property type="match status" value="1"/>
</dbReference>
<dbReference type="Pfam" id="PF01243">
    <property type="entry name" value="PNPOx_N"/>
    <property type="match status" value="1"/>
</dbReference>
<dbReference type="InParanoid" id="E3J958"/>
<dbReference type="AlphaFoldDB" id="E3J958"/>
<reference evidence="3 4" key="1">
    <citation type="submission" date="2010-10" db="EMBL/GenBank/DDBJ databases">
        <title>Complete sequence of Frankia sp. EuI1c.</title>
        <authorList>
            <consortium name="US DOE Joint Genome Institute"/>
            <person name="Lucas S."/>
            <person name="Copeland A."/>
            <person name="Lapidus A."/>
            <person name="Cheng J.-F."/>
            <person name="Bruce D."/>
            <person name="Goodwin L."/>
            <person name="Pitluck S."/>
            <person name="Chertkov O."/>
            <person name="Detter J.C."/>
            <person name="Han C."/>
            <person name="Tapia R."/>
            <person name="Land M."/>
            <person name="Hauser L."/>
            <person name="Jeffries C."/>
            <person name="Kyrpides N."/>
            <person name="Ivanova N."/>
            <person name="Mikhailova N."/>
            <person name="Beauchemin N."/>
            <person name="Sen A."/>
            <person name="Sur S.A."/>
            <person name="Gtari M."/>
            <person name="Wall L."/>
            <person name="Tisa L."/>
            <person name="Woyke T."/>
        </authorList>
    </citation>
    <scope>NUCLEOTIDE SEQUENCE [LARGE SCALE GENOMIC DNA]</scope>
    <source>
        <strain evidence="4">DSM 45817 / CECT 9037 / EuI1c</strain>
    </source>
</reference>
<dbReference type="InterPro" id="IPR012349">
    <property type="entry name" value="Split_barrel_FMN-bd"/>
</dbReference>
<dbReference type="PANTHER" id="PTHR35176:SF6">
    <property type="entry name" value="HEME OXYGENASE HI_0854-RELATED"/>
    <property type="match status" value="1"/>
</dbReference>
<evidence type="ECO:0000259" key="2">
    <source>
        <dbReference type="Pfam" id="PF01243"/>
    </source>
</evidence>
<dbReference type="GO" id="GO:0005829">
    <property type="term" value="C:cytosol"/>
    <property type="evidence" value="ECO:0007669"/>
    <property type="project" value="TreeGrafter"/>
</dbReference>
<dbReference type="OrthoDB" id="162914at2"/>
<dbReference type="KEGG" id="fri:FraEuI1c_2912"/>
<dbReference type="InterPro" id="IPR052019">
    <property type="entry name" value="F420H2_bilvrd_red/Heme_oxyg"/>
</dbReference>
<keyword evidence="4" id="KW-1185">Reference proteome</keyword>
<feature type="domain" description="Pyridoxamine 5'-phosphate oxidase N-terminal" evidence="2">
    <location>
        <begin position="14"/>
        <end position="145"/>
    </location>
</feature>
<evidence type="ECO:0000256" key="1">
    <source>
        <dbReference type="ARBA" id="ARBA00023002"/>
    </source>
</evidence>
<accession>E3J958</accession>
<evidence type="ECO:0000313" key="3">
    <source>
        <dbReference type="EMBL" id="ADP80937.1"/>
    </source>
</evidence>
<organism evidence="3 4">
    <name type="scientific">Pseudofrankia inefficax (strain DSM 45817 / CECT 9037 / DDB 130130 / EuI1c)</name>
    <name type="common">Frankia inefficax</name>
    <dbReference type="NCBI Taxonomy" id="298654"/>
    <lineage>
        <taxon>Bacteria</taxon>
        <taxon>Bacillati</taxon>
        <taxon>Actinomycetota</taxon>
        <taxon>Actinomycetes</taxon>
        <taxon>Frankiales</taxon>
        <taxon>Frankiaceae</taxon>
        <taxon>Pseudofrankia</taxon>
    </lineage>
</organism>
<dbReference type="Gene3D" id="2.30.110.10">
    <property type="entry name" value="Electron Transport, Fmn-binding Protein, Chain A"/>
    <property type="match status" value="1"/>
</dbReference>
<evidence type="ECO:0000313" key="4">
    <source>
        <dbReference type="Proteomes" id="UP000002484"/>
    </source>
</evidence>
<sequence>MKEQRRGRKIAMTQPEVDAFLAEERTCRVATSGGNGPHLTPLWFAWDGTSLWLNSIVKSQRWTDIARDPRVSVLVDSGHAFNELHGVELRGRLETVGDAPRTNTPNPELEVPERLFAQKYTGRDEMHYDGRHAWLRLTPEKIVSWDFRKM</sequence>
<name>E3J958_PSEI1</name>
<dbReference type="RefSeq" id="WP_013424055.1">
    <property type="nucleotide sequence ID" value="NC_014666.1"/>
</dbReference>
<proteinExistence type="predicted"/>
<dbReference type="InterPro" id="IPR011576">
    <property type="entry name" value="Pyridox_Oxase_N"/>
</dbReference>
<dbReference type="SUPFAM" id="SSF50475">
    <property type="entry name" value="FMN-binding split barrel"/>
    <property type="match status" value="1"/>
</dbReference>